<keyword evidence="2" id="KW-0255">Endonuclease</keyword>
<evidence type="ECO:0000313" key="3">
    <source>
        <dbReference type="Proteomes" id="UP000762676"/>
    </source>
</evidence>
<comment type="caution">
    <text evidence="2">The sequence shown here is derived from an EMBL/GenBank/DDBJ whole genome shotgun (WGS) entry which is preliminary data.</text>
</comment>
<dbReference type="GO" id="GO:0004519">
    <property type="term" value="F:endonuclease activity"/>
    <property type="evidence" value="ECO:0007669"/>
    <property type="project" value="UniProtKB-KW"/>
</dbReference>
<gene>
    <name evidence="2" type="ORF">ElyMa_004937800</name>
</gene>
<sequence>MKRKPYNDTSRVIPKELEIKETEKGIFIYTSLGLVIKANEKWIDLKGVLLSTAEEVCGTSKGGKKIDKETWWWSEEVQTSIKKKKEAFKNWQREGTDQLKELYKEKKKEAERAVAKAKKEGYKEWYENLDTREGEKTIYKIAKQRAEAKRDIIIIISCRANV</sequence>
<keyword evidence="2" id="KW-0378">Hydrolase</keyword>
<protein>
    <submittedName>
        <fullName evidence="2">Endonuclease-reverse transcriptase HmRTE-e01</fullName>
    </submittedName>
</protein>
<evidence type="ECO:0000313" key="2">
    <source>
        <dbReference type="EMBL" id="GFS15628.1"/>
    </source>
</evidence>
<feature type="coiled-coil region" evidence="1">
    <location>
        <begin position="93"/>
        <end position="120"/>
    </location>
</feature>
<dbReference type="Proteomes" id="UP000762676">
    <property type="component" value="Unassembled WGS sequence"/>
</dbReference>
<organism evidence="2 3">
    <name type="scientific">Elysia marginata</name>
    <dbReference type="NCBI Taxonomy" id="1093978"/>
    <lineage>
        <taxon>Eukaryota</taxon>
        <taxon>Metazoa</taxon>
        <taxon>Spiralia</taxon>
        <taxon>Lophotrochozoa</taxon>
        <taxon>Mollusca</taxon>
        <taxon>Gastropoda</taxon>
        <taxon>Heterobranchia</taxon>
        <taxon>Euthyneura</taxon>
        <taxon>Panpulmonata</taxon>
        <taxon>Sacoglossa</taxon>
        <taxon>Placobranchoidea</taxon>
        <taxon>Plakobranchidae</taxon>
        <taxon>Elysia</taxon>
    </lineage>
</organism>
<keyword evidence="2" id="KW-0540">Nuclease</keyword>
<keyword evidence="3" id="KW-1185">Reference proteome</keyword>
<reference evidence="2 3" key="1">
    <citation type="journal article" date="2021" name="Elife">
        <title>Chloroplast acquisition without the gene transfer in kleptoplastic sea slugs, Plakobranchus ocellatus.</title>
        <authorList>
            <person name="Maeda T."/>
            <person name="Takahashi S."/>
            <person name="Yoshida T."/>
            <person name="Shimamura S."/>
            <person name="Takaki Y."/>
            <person name="Nagai Y."/>
            <person name="Toyoda A."/>
            <person name="Suzuki Y."/>
            <person name="Arimoto A."/>
            <person name="Ishii H."/>
            <person name="Satoh N."/>
            <person name="Nishiyama T."/>
            <person name="Hasebe M."/>
            <person name="Maruyama T."/>
            <person name="Minagawa J."/>
            <person name="Obokata J."/>
            <person name="Shigenobu S."/>
        </authorList>
    </citation>
    <scope>NUCLEOTIDE SEQUENCE [LARGE SCALE GENOMIC DNA]</scope>
</reference>
<dbReference type="AlphaFoldDB" id="A0AAV4J122"/>
<name>A0AAV4J122_9GAST</name>
<evidence type="ECO:0000256" key="1">
    <source>
        <dbReference type="SAM" id="Coils"/>
    </source>
</evidence>
<proteinExistence type="predicted"/>
<keyword evidence="1" id="KW-0175">Coiled coil</keyword>
<accession>A0AAV4J122</accession>
<dbReference type="EMBL" id="BMAT01009880">
    <property type="protein sequence ID" value="GFS15628.1"/>
    <property type="molecule type" value="Genomic_DNA"/>
</dbReference>